<sequence length="86" mass="9450">MKTAKLIKLSRRVVVVVVVVVVIVVGKARHKSHEWRVTRGSSGSEREGVGVRAIKSPAVIATKKGTSSHERLSGYATYNVSRFPFF</sequence>
<reference evidence="1 2" key="1">
    <citation type="submission" date="2019-05" db="EMBL/GenBank/DDBJ databases">
        <title>Another draft genome of Portunus trituberculatus and its Hox gene families provides insights of decapod evolution.</title>
        <authorList>
            <person name="Jeong J.-H."/>
            <person name="Song I."/>
            <person name="Kim S."/>
            <person name="Choi T."/>
            <person name="Kim D."/>
            <person name="Ryu S."/>
            <person name="Kim W."/>
        </authorList>
    </citation>
    <scope>NUCLEOTIDE SEQUENCE [LARGE SCALE GENOMIC DNA]</scope>
    <source>
        <tissue evidence="1">Muscle</tissue>
    </source>
</reference>
<organism evidence="1 2">
    <name type="scientific">Portunus trituberculatus</name>
    <name type="common">Swimming crab</name>
    <name type="synonym">Neptunus trituberculatus</name>
    <dbReference type="NCBI Taxonomy" id="210409"/>
    <lineage>
        <taxon>Eukaryota</taxon>
        <taxon>Metazoa</taxon>
        <taxon>Ecdysozoa</taxon>
        <taxon>Arthropoda</taxon>
        <taxon>Crustacea</taxon>
        <taxon>Multicrustacea</taxon>
        <taxon>Malacostraca</taxon>
        <taxon>Eumalacostraca</taxon>
        <taxon>Eucarida</taxon>
        <taxon>Decapoda</taxon>
        <taxon>Pleocyemata</taxon>
        <taxon>Brachyura</taxon>
        <taxon>Eubrachyura</taxon>
        <taxon>Portunoidea</taxon>
        <taxon>Portunidae</taxon>
        <taxon>Portuninae</taxon>
        <taxon>Portunus</taxon>
    </lineage>
</organism>
<evidence type="ECO:0000313" key="2">
    <source>
        <dbReference type="Proteomes" id="UP000324222"/>
    </source>
</evidence>
<dbReference type="AlphaFoldDB" id="A0A5B7FSJ7"/>
<protein>
    <submittedName>
        <fullName evidence="1">Uncharacterized protein</fullName>
    </submittedName>
</protein>
<name>A0A5B7FSJ7_PORTR</name>
<gene>
    <name evidence="1" type="ORF">E2C01_042116</name>
</gene>
<evidence type="ECO:0000313" key="1">
    <source>
        <dbReference type="EMBL" id="MPC48347.1"/>
    </source>
</evidence>
<dbReference type="EMBL" id="VSRR010008239">
    <property type="protein sequence ID" value="MPC48347.1"/>
    <property type="molecule type" value="Genomic_DNA"/>
</dbReference>
<keyword evidence="2" id="KW-1185">Reference proteome</keyword>
<dbReference type="Proteomes" id="UP000324222">
    <property type="component" value="Unassembled WGS sequence"/>
</dbReference>
<comment type="caution">
    <text evidence="1">The sequence shown here is derived from an EMBL/GenBank/DDBJ whole genome shotgun (WGS) entry which is preliminary data.</text>
</comment>
<accession>A0A5B7FSJ7</accession>
<proteinExistence type="predicted"/>